<protein>
    <recommendedName>
        <fullName evidence="1">Polymerase nucleotidyl transferase domain-containing protein</fullName>
    </recommendedName>
</protein>
<organism evidence="2 3">
    <name type="scientific">Desulfamplus magnetovallimortis</name>
    <dbReference type="NCBI Taxonomy" id="1246637"/>
    <lineage>
        <taxon>Bacteria</taxon>
        <taxon>Pseudomonadati</taxon>
        <taxon>Thermodesulfobacteriota</taxon>
        <taxon>Desulfobacteria</taxon>
        <taxon>Desulfobacterales</taxon>
        <taxon>Desulfobacteraceae</taxon>
        <taxon>Desulfamplus</taxon>
    </lineage>
</organism>
<dbReference type="STRING" id="1246637.MTBBW1_2400024"/>
<sequence>MLKRYITELKDILIKLNPYKAILFGSSVSGDFTDESDLDLIVILEKNDMPRNFDERTHNYSWVKEFLKPLNNKVPMDIIVYTKPEWSNFMKADNSFTREVLEKGVVLI</sequence>
<feature type="domain" description="Polymerase nucleotidyl transferase" evidence="1">
    <location>
        <begin position="7"/>
        <end position="86"/>
    </location>
</feature>
<evidence type="ECO:0000259" key="1">
    <source>
        <dbReference type="Pfam" id="PF01909"/>
    </source>
</evidence>
<reference evidence="2 3" key="1">
    <citation type="submission" date="2017-03" db="EMBL/GenBank/DDBJ databases">
        <authorList>
            <person name="Afonso C.L."/>
            <person name="Miller P.J."/>
            <person name="Scott M.A."/>
            <person name="Spackman E."/>
            <person name="Goraichik I."/>
            <person name="Dimitrov K.M."/>
            <person name="Suarez D.L."/>
            <person name="Swayne D.E."/>
        </authorList>
    </citation>
    <scope>NUCLEOTIDE SEQUENCE [LARGE SCALE GENOMIC DNA]</scope>
    <source>
        <strain evidence="2">PRJEB14757</strain>
    </source>
</reference>
<evidence type="ECO:0000313" key="2">
    <source>
        <dbReference type="EMBL" id="SLM30770.1"/>
    </source>
</evidence>
<dbReference type="Gene3D" id="3.30.460.10">
    <property type="entry name" value="Beta Polymerase, domain 2"/>
    <property type="match status" value="1"/>
</dbReference>
<keyword evidence="3" id="KW-1185">Reference proteome</keyword>
<accession>A0A1W1HE80</accession>
<dbReference type="EMBL" id="FWEV01000158">
    <property type="protein sequence ID" value="SLM30770.1"/>
    <property type="molecule type" value="Genomic_DNA"/>
</dbReference>
<dbReference type="Proteomes" id="UP000191931">
    <property type="component" value="Unassembled WGS sequence"/>
</dbReference>
<dbReference type="SUPFAM" id="SSF81301">
    <property type="entry name" value="Nucleotidyltransferase"/>
    <property type="match status" value="1"/>
</dbReference>
<dbReference type="PANTHER" id="PTHR43449:SF1">
    <property type="entry name" value="POLYMERASE BETA NUCLEOTIDYLTRANSFERASE DOMAIN-CONTAINING PROTEIN"/>
    <property type="match status" value="1"/>
</dbReference>
<dbReference type="RefSeq" id="WP_186441707.1">
    <property type="nucleotide sequence ID" value="NZ_LT828565.1"/>
</dbReference>
<proteinExistence type="predicted"/>
<gene>
    <name evidence="2" type="ORF">MTBBW1_2400024</name>
</gene>
<dbReference type="InterPro" id="IPR043519">
    <property type="entry name" value="NT_sf"/>
</dbReference>
<dbReference type="AlphaFoldDB" id="A0A1W1HE80"/>
<dbReference type="InterPro" id="IPR002934">
    <property type="entry name" value="Polymerase_NTP_transf_dom"/>
</dbReference>
<name>A0A1W1HE80_9BACT</name>
<dbReference type="PANTHER" id="PTHR43449">
    <property type="entry name" value="NUCLEOTIDYLTRANSFERASE"/>
    <property type="match status" value="1"/>
</dbReference>
<dbReference type="Pfam" id="PF01909">
    <property type="entry name" value="NTP_transf_2"/>
    <property type="match status" value="1"/>
</dbReference>
<dbReference type="CDD" id="cd05403">
    <property type="entry name" value="NT_KNTase_like"/>
    <property type="match status" value="1"/>
</dbReference>
<dbReference type="GO" id="GO:0016779">
    <property type="term" value="F:nucleotidyltransferase activity"/>
    <property type="evidence" value="ECO:0007669"/>
    <property type="project" value="InterPro"/>
</dbReference>
<evidence type="ECO:0000313" key="3">
    <source>
        <dbReference type="Proteomes" id="UP000191931"/>
    </source>
</evidence>